<feature type="transmembrane region" description="Helical" evidence="5">
    <location>
        <begin position="95"/>
        <end position="116"/>
    </location>
</feature>
<dbReference type="RefSeq" id="WP_377376940.1">
    <property type="nucleotide sequence ID" value="NZ_JBHSSW010000005.1"/>
</dbReference>
<feature type="transmembrane region" description="Helical" evidence="5">
    <location>
        <begin position="196"/>
        <end position="214"/>
    </location>
</feature>
<feature type="transmembrane region" description="Helical" evidence="5">
    <location>
        <begin position="280"/>
        <end position="300"/>
    </location>
</feature>
<sequence length="456" mass="50230">MTVVVDENAVPPLISEPEVSKKIKIGWATGALGVAILMNSIGMLALFYMVSVLKINPMLAGTLIFVTKIFDVISDPVVGRWSDSIRSDKSRRRPFLLVGAVLSGLSFILIFTTPMFESQWMRAAYVFVAMMIYTLGYTIFNVPYMAMPAEMTDNYHERSSIHGYRMVYISIANLVAGALAPFILDQMGRLEWMSYFYVGIGGGIIITASMLVAWKSTGKAKFTHAAEDVPRIFQELGHVFSNRHFIRLLGVKACQLIGIASAQAAGIFFLLNVLQRDMTFMVYSGIVVGIVSLLFVPLVVRISKRIGKSKTYILAALVYVVVVASWTLGQAGEPLWSYILRSACLSFSASGNIIMAMSMLTDIINHDAKKTGVRREGVYTAFYSFTEKFTFAFGPLIVGVALGLAGFDQNLPPEEMTSPEIRQALLLGIAYIPAAMGLLSIFLLSGYKLKEEDLQK</sequence>
<dbReference type="InterPro" id="IPR036259">
    <property type="entry name" value="MFS_trans_sf"/>
</dbReference>
<dbReference type="PANTHER" id="PTHR11328:SF24">
    <property type="entry name" value="MAJOR FACILITATOR SUPERFAMILY (MFS) PROFILE DOMAIN-CONTAINING PROTEIN"/>
    <property type="match status" value="1"/>
</dbReference>
<feature type="transmembrane region" description="Helical" evidence="5">
    <location>
        <begin position="424"/>
        <end position="447"/>
    </location>
</feature>
<feature type="transmembrane region" description="Helical" evidence="5">
    <location>
        <begin position="335"/>
        <end position="360"/>
    </location>
</feature>
<feature type="domain" description="Major facilitator superfamily (MFS) profile" evidence="6">
    <location>
        <begin position="19"/>
        <end position="448"/>
    </location>
</feature>
<keyword evidence="2 5" id="KW-0812">Transmembrane</keyword>
<dbReference type="SUPFAM" id="SSF103473">
    <property type="entry name" value="MFS general substrate transporter"/>
    <property type="match status" value="1"/>
</dbReference>
<evidence type="ECO:0000256" key="4">
    <source>
        <dbReference type="ARBA" id="ARBA00023136"/>
    </source>
</evidence>
<protein>
    <submittedName>
        <fullName evidence="7">MFS transporter</fullName>
    </submittedName>
</protein>
<dbReference type="InterPro" id="IPR039672">
    <property type="entry name" value="MFS_2"/>
</dbReference>
<dbReference type="Pfam" id="PF13347">
    <property type="entry name" value="MFS_2"/>
    <property type="match status" value="1"/>
</dbReference>
<dbReference type="EMBL" id="JBHSSW010000005">
    <property type="protein sequence ID" value="MFC6197685.1"/>
    <property type="molecule type" value="Genomic_DNA"/>
</dbReference>
<evidence type="ECO:0000256" key="5">
    <source>
        <dbReference type="SAM" id="Phobius"/>
    </source>
</evidence>
<comment type="caution">
    <text evidence="7">The sequence shown here is derived from an EMBL/GenBank/DDBJ whole genome shotgun (WGS) entry which is preliminary data.</text>
</comment>
<keyword evidence="4 5" id="KW-0472">Membrane</keyword>
<evidence type="ECO:0000256" key="2">
    <source>
        <dbReference type="ARBA" id="ARBA00022692"/>
    </source>
</evidence>
<feature type="transmembrane region" description="Helical" evidence="5">
    <location>
        <begin position="312"/>
        <end position="329"/>
    </location>
</feature>
<feature type="transmembrane region" description="Helical" evidence="5">
    <location>
        <begin position="122"/>
        <end position="145"/>
    </location>
</feature>
<keyword evidence="8" id="KW-1185">Reference proteome</keyword>
<dbReference type="Gene3D" id="1.20.1250.20">
    <property type="entry name" value="MFS general substrate transporter like domains"/>
    <property type="match status" value="2"/>
</dbReference>
<reference evidence="8" key="1">
    <citation type="journal article" date="2019" name="Int. J. Syst. Evol. Microbiol.">
        <title>The Global Catalogue of Microorganisms (GCM) 10K type strain sequencing project: providing services to taxonomists for standard genome sequencing and annotation.</title>
        <authorList>
            <consortium name="The Broad Institute Genomics Platform"/>
            <consortium name="The Broad Institute Genome Sequencing Center for Infectious Disease"/>
            <person name="Wu L."/>
            <person name="Ma J."/>
        </authorList>
    </citation>
    <scope>NUCLEOTIDE SEQUENCE [LARGE SCALE GENOMIC DNA]</scope>
    <source>
        <strain evidence="8">CGMCC-1.15741</strain>
    </source>
</reference>
<feature type="transmembrane region" description="Helical" evidence="5">
    <location>
        <begin position="381"/>
        <end position="404"/>
    </location>
</feature>
<dbReference type="PANTHER" id="PTHR11328">
    <property type="entry name" value="MAJOR FACILITATOR SUPERFAMILY DOMAIN-CONTAINING PROTEIN"/>
    <property type="match status" value="1"/>
</dbReference>
<feature type="transmembrane region" description="Helical" evidence="5">
    <location>
        <begin position="253"/>
        <end position="274"/>
    </location>
</feature>
<evidence type="ECO:0000256" key="3">
    <source>
        <dbReference type="ARBA" id="ARBA00022989"/>
    </source>
</evidence>
<organism evidence="7 8">
    <name type="scientific">Ponticaulis profundi</name>
    <dbReference type="NCBI Taxonomy" id="2665222"/>
    <lineage>
        <taxon>Bacteria</taxon>
        <taxon>Pseudomonadati</taxon>
        <taxon>Pseudomonadota</taxon>
        <taxon>Alphaproteobacteria</taxon>
        <taxon>Hyphomonadales</taxon>
        <taxon>Hyphomonadaceae</taxon>
        <taxon>Ponticaulis</taxon>
    </lineage>
</organism>
<dbReference type="PROSITE" id="PS50850">
    <property type="entry name" value="MFS"/>
    <property type="match status" value="1"/>
</dbReference>
<evidence type="ECO:0000256" key="1">
    <source>
        <dbReference type="ARBA" id="ARBA00009617"/>
    </source>
</evidence>
<evidence type="ECO:0000313" key="7">
    <source>
        <dbReference type="EMBL" id="MFC6197685.1"/>
    </source>
</evidence>
<name>A0ABW1S806_9PROT</name>
<feature type="transmembrane region" description="Helical" evidence="5">
    <location>
        <begin position="25"/>
        <end position="49"/>
    </location>
</feature>
<evidence type="ECO:0000259" key="6">
    <source>
        <dbReference type="PROSITE" id="PS50850"/>
    </source>
</evidence>
<keyword evidence="3 5" id="KW-1133">Transmembrane helix</keyword>
<dbReference type="InterPro" id="IPR020846">
    <property type="entry name" value="MFS_dom"/>
</dbReference>
<comment type="similarity">
    <text evidence="1">Belongs to the sodium:galactoside symporter (TC 2.A.2) family.</text>
</comment>
<gene>
    <name evidence="7" type="ORF">ACFQDM_06320</name>
</gene>
<accession>A0ABW1S806</accession>
<evidence type="ECO:0000313" key="8">
    <source>
        <dbReference type="Proteomes" id="UP001596303"/>
    </source>
</evidence>
<proteinExistence type="inferred from homology"/>
<dbReference type="Proteomes" id="UP001596303">
    <property type="component" value="Unassembled WGS sequence"/>
</dbReference>
<feature type="transmembrane region" description="Helical" evidence="5">
    <location>
        <begin position="166"/>
        <end position="184"/>
    </location>
</feature>